<keyword evidence="5" id="KW-0472">Membrane</keyword>
<keyword evidence="5" id="KW-0812">Transmembrane</keyword>
<feature type="transmembrane region" description="Helical" evidence="5">
    <location>
        <begin position="56"/>
        <end position="76"/>
    </location>
</feature>
<evidence type="ECO:0000256" key="1">
    <source>
        <dbReference type="ARBA" id="ARBA00022864"/>
    </source>
</evidence>
<evidence type="ECO:0000313" key="8">
    <source>
        <dbReference type="Proteomes" id="UP000824890"/>
    </source>
</evidence>
<dbReference type="InterPro" id="IPR036641">
    <property type="entry name" value="HPT_dom_sf"/>
</dbReference>
<dbReference type="CDD" id="cd00088">
    <property type="entry name" value="HPT"/>
    <property type="match status" value="1"/>
</dbReference>
<evidence type="ECO:0000313" key="7">
    <source>
        <dbReference type="EMBL" id="KAH0885531.1"/>
    </source>
</evidence>
<reference evidence="7 8" key="1">
    <citation type="submission" date="2021-05" db="EMBL/GenBank/DDBJ databases">
        <title>Genome Assembly of Synthetic Allotetraploid Brassica napus Reveals Homoeologous Exchanges between Subgenomes.</title>
        <authorList>
            <person name="Davis J.T."/>
        </authorList>
    </citation>
    <scope>NUCLEOTIDE SEQUENCE [LARGE SCALE GENOMIC DNA]</scope>
    <source>
        <strain evidence="8">cv. Da-Ae</strain>
        <tissue evidence="7">Seedling</tissue>
    </source>
</reference>
<keyword evidence="3" id="KW-0597">Phosphoprotein</keyword>
<feature type="domain" description="HPt" evidence="6">
    <location>
        <begin position="223"/>
        <end position="330"/>
    </location>
</feature>
<dbReference type="EMBL" id="JAGKQM010000014">
    <property type="protein sequence ID" value="KAH0885531.1"/>
    <property type="molecule type" value="Genomic_DNA"/>
</dbReference>
<comment type="subcellular location">
    <subcellularLocation>
        <location evidence="4">Cytoplasm</location>
        <location evidence="4">Cytosol</location>
    </subcellularLocation>
    <subcellularLocation>
        <location evidence="4">Nucleus</location>
    </subcellularLocation>
</comment>
<evidence type="ECO:0000256" key="4">
    <source>
        <dbReference type="RuleBase" id="RU369004"/>
    </source>
</evidence>
<keyword evidence="1 4" id="KW-0932">Cytokinin signaling pathway</keyword>
<organism evidence="7 8">
    <name type="scientific">Brassica napus</name>
    <name type="common">Rape</name>
    <dbReference type="NCBI Taxonomy" id="3708"/>
    <lineage>
        <taxon>Eukaryota</taxon>
        <taxon>Viridiplantae</taxon>
        <taxon>Streptophyta</taxon>
        <taxon>Embryophyta</taxon>
        <taxon>Tracheophyta</taxon>
        <taxon>Spermatophyta</taxon>
        <taxon>Magnoliopsida</taxon>
        <taxon>eudicotyledons</taxon>
        <taxon>Gunneridae</taxon>
        <taxon>Pentapetalae</taxon>
        <taxon>rosids</taxon>
        <taxon>malvids</taxon>
        <taxon>Brassicales</taxon>
        <taxon>Brassicaceae</taxon>
        <taxon>Brassiceae</taxon>
        <taxon>Brassica</taxon>
    </lineage>
</organism>
<comment type="domain">
    <text evidence="4">Histidine-containing phosphotransfer domain (HPt) contains an active histidine that mediates the phosphotransfer.</text>
</comment>
<evidence type="ECO:0000259" key="6">
    <source>
        <dbReference type="PROSITE" id="PS50894"/>
    </source>
</evidence>
<feature type="modified residue" description="Phosphohistidine" evidence="3">
    <location>
        <position position="265"/>
    </location>
</feature>
<dbReference type="Gene3D" id="1.20.120.160">
    <property type="entry name" value="HPT domain"/>
    <property type="match status" value="1"/>
</dbReference>
<comment type="function">
    <text evidence="4">Functions as a two-component phosphorelay mediators between cytokinin sensor histidine kinases and response regulators (B-type ARRs). Plays an important role in propagating cytokinin signal transduction.</text>
</comment>
<keyword evidence="2 4" id="KW-0902">Two-component regulatory system</keyword>
<dbReference type="PANTHER" id="PTHR28242">
    <property type="entry name" value="PHOSPHORELAY INTERMEDIATE PROTEIN YPD1"/>
    <property type="match status" value="1"/>
</dbReference>
<dbReference type="InterPro" id="IPR045871">
    <property type="entry name" value="AHP1-5/YPD1"/>
</dbReference>
<dbReference type="SUPFAM" id="SSF47226">
    <property type="entry name" value="Histidine-containing phosphotransfer domain, HPT domain"/>
    <property type="match status" value="1"/>
</dbReference>
<protein>
    <recommendedName>
        <fullName evidence="4">Histidine-containing phosphotransfer protein</fullName>
    </recommendedName>
</protein>
<keyword evidence="5" id="KW-1133">Transmembrane helix</keyword>
<dbReference type="Proteomes" id="UP000824890">
    <property type="component" value="Unassembled WGS sequence"/>
</dbReference>
<dbReference type="PANTHER" id="PTHR28242:SF65">
    <property type="entry name" value="HISTIDINE-CONTAINING PHOSPHOTRANSFER PROTEIN 3"/>
    <property type="match status" value="1"/>
</dbReference>
<keyword evidence="8" id="KW-1185">Reference proteome</keyword>
<feature type="transmembrane region" description="Helical" evidence="5">
    <location>
        <begin position="30"/>
        <end position="50"/>
    </location>
</feature>
<evidence type="ECO:0000256" key="2">
    <source>
        <dbReference type="ARBA" id="ARBA00023012"/>
    </source>
</evidence>
<proteinExistence type="predicted"/>
<dbReference type="InterPro" id="IPR008207">
    <property type="entry name" value="Sig_transdc_His_kin_Hpt_dom"/>
</dbReference>
<sequence length="338" mass="37582">MGRLFVNAGGKSNSMIGSHMFHSGAVCPRFCMLMFVLLIGSFIWFFVASACDVELLIVKSASVAVLIAGVRPILVLSNSQSFISLLSMIGVEFRRLVSNIRSSSMFTYHSLDFGPKNQTDVLECCRQSNDALDEDKYFVFLTFYGESSSSFKSKNSEKTAHFVLLYQTSNLLLLSASSSQVTIMDTLVAQLQRQFRDYTISLYHQGFLDDQFTELKKLQDECSPDFVAEVVSLFFEDCEKLIGNMARALDQTGNVDFSLVGSSVHQLKGSSSSVGAKRVKGLCVTFKECCDSQSFEGCVRCLQQVDIEYKSLKAKLQDLFNLEQQIVQAGGRIPQVDI</sequence>
<evidence type="ECO:0000256" key="3">
    <source>
        <dbReference type="PROSITE-ProRule" id="PRU00110"/>
    </source>
</evidence>
<accession>A0ABQ8A013</accession>
<dbReference type="Pfam" id="PF01627">
    <property type="entry name" value="Hpt"/>
    <property type="match status" value="1"/>
</dbReference>
<gene>
    <name evidence="7" type="ORF">HID58_061627</name>
</gene>
<name>A0ABQ8A013_BRANA</name>
<comment type="caution">
    <text evidence="7">The sequence shown here is derived from an EMBL/GenBank/DDBJ whole genome shotgun (WGS) entry which is preliminary data.</text>
</comment>
<evidence type="ECO:0000256" key="5">
    <source>
        <dbReference type="SAM" id="Phobius"/>
    </source>
</evidence>
<dbReference type="PROSITE" id="PS50894">
    <property type="entry name" value="HPT"/>
    <property type="match status" value="1"/>
</dbReference>